<gene>
    <name evidence="1" type="ORF">BAE30_03800</name>
</gene>
<dbReference type="Proteomes" id="UP000175707">
    <property type="component" value="Unassembled WGS sequence"/>
</dbReference>
<name>A0A1E7YZM8_9PROT</name>
<evidence type="ECO:0000313" key="1">
    <source>
        <dbReference type="EMBL" id="OFC61808.1"/>
    </source>
</evidence>
<evidence type="ECO:0008006" key="3">
    <source>
        <dbReference type="Google" id="ProtNLM"/>
    </source>
</evidence>
<organism evidence="1 2">
    <name type="scientific">Acidithiobacillus caldus</name>
    <dbReference type="NCBI Taxonomy" id="33059"/>
    <lineage>
        <taxon>Bacteria</taxon>
        <taxon>Pseudomonadati</taxon>
        <taxon>Pseudomonadota</taxon>
        <taxon>Acidithiobacillia</taxon>
        <taxon>Acidithiobacillales</taxon>
        <taxon>Acidithiobacillaceae</taxon>
        <taxon>Acidithiobacillus</taxon>
    </lineage>
</organism>
<comment type="caution">
    <text evidence="1">The sequence shown here is derived from an EMBL/GenBank/DDBJ whole genome shotgun (WGS) entry which is preliminary data.</text>
</comment>
<sequence length="121" mass="13180">MARTKANGQIRRISVDMVGDDAVDLEILEASLGIPHNFRGKSDRDHAVAKIAFAALYRSLEAYRQQFGVKHPKYEDFAAWLGVQPESAEDEVEDRTPATVDHPASTAVIGGVVDEDAEDAA</sequence>
<evidence type="ECO:0000313" key="2">
    <source>
        <dbReference type="Proteomes" id="UP000175707"/>
    </source>
</evidence>
<protein>
    <recommendedName>
        <fullName evidence="3">Phage protein</fullName>
    </recommendedName>
</protein>
<accession>A0A1E7YZM8</accession>
<proteinExistence type="predicted"/>
<reference evidence="1 2" key="1">
    <citation type="submission" date="2016-06" db="EMBL/GenBank/DDBJ databases">
        <title>Gene turnover analysis identifies the evolutionary adaptation of the extremophile Acidithiobacillus caldus.</title>
        <authorList>
            <person name="Zhang X."/>
        </authorList>
    </citation>
    <scope>NUCLEOTIDE SEQUENCE [LARGE SCALE GENOMIC DNA]</scope>
    <source>
        <strain evidence="1 2">S1</strain>
    </source>
</reference>
<dbReference type="AlphaFoldDB" id="A0A1E7YZM8"/>
<dbReference type="EMBL" id="LZYH01000332">
    <property type="protein sequence ID" value="OFC61808.1"/>
    <property type="molecule type" value="Genomic_DNA"/>
</dbReference>